<sequence length="161" mass="18720">MAEKEKNYVWGHSFEAFPPQFMLSYSSYSLCMMRNSLIQANVNPVDNIYSQLPPTLLQNHRFNLLHNRKGHLVHSKRQLDGRKASGYTKISNFRAKLKPIGNPVKVCGKNGREVGSRRITLKVCPLPRLLFRRRFRLHRHHNGVREGFEGVFCLGFWIVKS</sequence>
<comment type="caution">
    <text evidence="1">The sequence shown here is derived from an EMBL/GenBank/DDBJ whole genome shotgun (WGS) entry which is preliminary data.</text>
</comment>
<reference evidence="1" key="1">
    <citation type="journal article" date="2019" name="Sci. Rep.">
        <title>Draft genome of Tanacetum cinerariifolium, the natural source of mosquito coil.</title>
        <authorList>
            <person name="Yamashiro T."/>
            <person name="Shiraishi A."/>
            <person name="Satake H."/>
            <person name="Nakayama K."/>
        </authorList>
    </citation>
    <scope>NUCLEOTIDE SEQUENCE</scope>
</reference>
<proteinExistence type="predicted"/>
<gene>
    <name evidence="1" type="ORF">Tci_513701</name>
</gene>
<dbReference type="EMBL" id="BKCJ010276404">
    <property type="protein sequence ID" value="GEZ41728.1"/>
    <property type="molecule type" value="Genomic_DNA"/>
</dbReference>
<protein>
    <submittedName>
        <fullName evidence="1">Uncharacterized protein</fullName>
    </submittedName>
</protein>
<accession>A0A699IB77</accession>
<evidence type="ECO:0000313" key="1">
    <source>
        <dbReference type="EMBL" id="GEZ41728.1"/>
    </source>
</evidence>
<dbReference type="AlphaFoldDB" id="A0A699IB77"/>
<name>A0A699IB77_TANCI</name>
<organism evidence="1">
    <name type="scientific">Tanacetum cinerariifolium</name>
    <name type="common">Dalmatian daisy</name>
    <name type="synonym">Chrysanthemum cinerariifolium</name>
    <dbReference type="NCBI Taxonomy" id="118510"/>
    <lineage>
        <taxon>Eukaryota</taxon>
        <taxon>Viridiplantae</taxon>
        <taxon>Streptophyta</taxon>
        <taxon>Embryophyta</taxon>
        <taxon>Tracheophyta</taxon>
        <taxon>Spermatophyta</taxon>
        <taxon>Magnoliopsida</taxon>
        <taxon>eudicotyledons</taxon>
        <taxon>Gunneridae</taxon>
        <taxon>Pentapetalae</taxon>
        <taxon>asterids</taxon>
        <taxon>campanulids</taxon>
        <taxon>Asterales</taxon>
        <taxon>Asteraceae</taxon>
        <taxon>Asteroideae</taxon>
        <taxon>Anthemideae</taxon>
        <taxon>Anthemidinae</taxon>
        <taxon>Tanacetum</taxon>
    </lineage>
</organism>